<reference evidence="1" key="1">
    <citation type="journal article" date="2008" name="Science">
        <title>The Physcomitrella genome reveals evolutionary insights into the conquest of land by plants.</title>
        <authorList>
            <person name="Rensing S."/>
            <person name="Lang D."/>
            <person name="Zimmer A."/>
            <person name="Terry A."/>
            <person name="Salamov A."/>
            <person name="Shapiro H."/>
            <person name="Nishiyama T."/>
            <person name="Perroud P.-F."/>
            <person name="Lindquist E."/>
            <person name="Kamisugi Y."/>
            <person name="Tanahashi T."/>
            <person name="Sakakibara K."/>
            <person name="Fujita T."/>
            <person name="Oishi K."/>
            <person name="Shin-I T."/>
            <person name="Kuroki Y."/>
            <person name="Toyoda A."/>
            <person name="Suzuki Y."/>
            <person name="Hashimoto A."/>
            <person name="Yamaguchi K."/>
            <person name="Sugano A."/>
            <person name="Kohara Y."/>
            <person name="Fujiyama A."/>
            <person name="Anterola A."/>
            <person name="Aoki S."/>
            <person name="Ashton N."/>
            <person name="Barbazuk W.B."/>
            <person name="Barker E."/>
            <person name="Bennetzen J."/>
            <person name="Bezanilla M."/>
            <person name="Blankenship R."/>
            <person name="Cho S.H."/>
            <person name="Dutcher S."/>
            <person name="Estelle M."/>
            <person name="Fawcett J.A."/>
            <person name="Gundlach H."/>
            <person name="Hanada K."/>
            <person name="Heyl A."/>
            <person name="Hicks K.A."/>
            <person name="Hugh J."/>
            <person name="Lohr M."/>
            <person name="Mayer K."/>
            <person name="Melkozernov A."/>
            <person name="Murata T."/>
            <person name="Nelson D."/>
            <person name="Pils B."/>
            <person name="Prigge M."/>
            <person name="Reiss B."/>
            <person name="Renner T."/>
            <person name="Rombauts S."/>
            <person name="Rushton P."/>
            <person name="Sanderfoot A."/>
            <person name="Schween G."/>
            <person name="Shiu S.-H."/>
            <person name="Stueber K."/>
            <person name="Theodoulou F.L."/>
            <person name="Tu H."/>
            <person name="Van de Peer Y."/>
            <person name="Verrier P.J."/>
            <person name="Waters E."/>
            <person name="Wood A."/>
            <person name="Yang L."/>
            <person name="Cove D."/>
            <person name="Cuming A."/>
            <person name="Hasebe M."/>
            <person name="Lucas S."/>
            <person name="Mishler D.B."/>
            <person name="Reski R."/>
            <person name="Grigoriev I."/>
            <person name="Quatrano R.S."/>
            <person name="Boore J.L."/>
        </authorList>
    </citation>
    <scope>NUCLEOTIDE SEQUENCE [LARGE SCALE GENOMIC DNA]</scope>
</reference>
<sequence length="201" mass="22936">MENQQPVDSTEDPSFADLRDETLRLSQPSRQQVGTTLHGVPKVLFKGSYEGLNNDQITGSSSRPGMGHYRWLRGPINHLRRERRSNYLEYWEHRPTPVQILSSQAVLFFVPSQRTLFSVNGFLKGKNGGESLAARANFESKLRVLGKTEAIAAEVSVVMSFIFQQSKTDRLLDYQRISILPFTARRPARSRAGKHVIRHKW</sequence>
<proteinExistence type="predicted"/>
<gene>
    <name evidence="1" type="ORF">PHYPADRAFT_102652</name>
</gene>
<dbReference type="EMBL" id="DS545507">
    <property type="protein sequence ID" value="EDQ49081.1"/>
    <property type="molecule type" value="Genomic_DNA"/>
</dbReference>
<organism>
    <name type="scientific">Physcomitrium patens</name>
    <name type="common">Spreading-leaved earth moss</name>
    <name type="synonym">Physcomitrella patens</name>
    <dbReference type="NCBI Taxonomy" id="3218"/>
    <lineage>
        <taxon>Eukaryota</taxon>
        <taxon>Viridiplantae</taxon>
        <taxon>Streptophyta</taxon>
        <taxon>Embryophyta</taxon>
        <taxon>Bryophyta</taxon>
        <taxon>Bryophytina</taxon>
        <taxon>Bryopsida</taxon>
        <taxon>Funariidae</taxon>
        <taxon>Funariales</taxon>
        <taxon>Funariaceae</taxon>
        <taxon>Physcomitrium</taxon>
    </lineage>
</organism>
<name>A9U5H1_PHYPA</name>
<accession>A9U5H1</accession>
<dbReference type="AlphaFoldDB" id="A9U5H1"/>
<protein>
    <submittedName>
        <fullName evidence="1">Predicted protein</fullName>
    </submittedName>
</protein>
<evidence type="ECO:0000313" key="1">
    <source>
        <dbReference type="EMBL" id="EDQ49081.1"/>
    </source>
</evidence>